<dbReference type="InterPro" id="IPR050237">
    <property type="entry name" value="ATP-dep_AMP-bd_enzyme"/>
</dbReference>
<dbReference type="InterPro" id="IPR020845">
    <property type="entry name" value="AMP-binding_CS"/>
</dbReference>
<organism evidence="8 9">
    <name type="scientific">Rhodopseudomonas palustris</name>
    <dbReference type="NCBI Taxonomy" id="1076"/>
    <lineage>
        <taxon>Bacteria</taxon>
        <taxon>Pseudomonadati</taxon>
        <taxon>Pseudomonadota</taxon>
        <taxon>Alphaproteobacteria</taxon>
        <taxon>Hyphomicrobiales</taxon>
        <taxon>Nitrobacteraceae</taxon>
        <taxon>Rhodopseudomonas</taxon>
    </lineage>
</organism>
<gene>
    <name evidence="8" type="ORF">DNX69_04365</name>
</gene>
<dbReference type="InterPro" id="IPR042099">
    <property type="entry name" value="ANL_N_sf"/>
</dbReference>
<feature type="domain" description="AMP-binding enzyme C-terminal" evidence="7">
    <location>
        <begin position="424"/>
        <end position="496"/>
    </location>
</feature>
<dbReference type="GO" id="GO:0016878">
    <property type="term" value="F:acid-thiol ligase activity"/>
    <property type="evidence" value="ECO:0007669"/>
    <property type="project" value="UniProtKB-ARBA"/>
</dbReference>
<dbReference type="RefSeq" id="WP_110784852.1">
    <property type="nucleotide sequence ID" value="NZ_QKQS01000006.1"/>
</dbReference>
<accession>A0A323UMS8</accession>
<dbReference type="CDD" id="cd17631">
    <property type="entry name" value="FACL_FadD13-like"/>
    <property type="match status" value="1"/>
</dbReference>
<keyword evidence="2 8" id="KW-0436">Ligase</keyword>
<dbReference type="EC" id="6.2.1.44" evidence="4"/>
<evidence type="ECO:0000313" key="8">
    <source>
        <dbReference type="EMBL" id="PZA13597.1"/>
    </source>
</evidence>
<dbReference type="SUPFAM" id="SSF56801">
    <property type="entry name" value="Acetyl-CoA synthetase-like"/>
    <property type="match status" value="1"/>
</dbReference>
<dbReference type="InterPro" id="IPR025110">
    <property type="entry name" value="AMP-bd_C"/>
</dbReference>
<dbReference type="Pfam" id="PF00501">
    <property type="entry name" value="AMP-binding"/>
    <property type="match status" value="1"/>
</dbReference>
<dbReference type="Gene3D" id="3.30.300.30">
    <property type="match status" value="1"/>
</dbReference>
<evidence type="ECO:0000256" key="3">
    <source>
        <dbReference type="ARBA" id="ARBA00051915"/>
    </source>
</evidence>
<dbReference type="AlphaFoldDB" id="A0A323UMS8"/>
<evidence type="ECO:0000313" key="9">
    <source>
        <dbReference type="Proteomes" id="UP000248134"/>
    </source>
</evidence>
<dbReference type="EMBL" id="QKQS01000006">
    <property type="protein sequence ID" value="PZA13597.1"/>
    <property type="molecule type" value="Genomic_DNA"/>
</dbReference>
<dbReference type="PROSITE" id="PS00455">
    <property type="entry name" value="AMP_BINDING"/>
    <property type="match status" value="1"/>
</dbReference>
<dbReference type="PANTHER" id="PTHR43767">
    <property type="entry name" value="LONG-CHAIN-FATTY-ACID--COA LIGASE"/>
    <property type="match status" value="1"/>
</dbReference>
<dbReference type="Proteomes" id="UP000248134">
    <property type="component" value="Unassembled WGS sequence"/>
</dbReference>
<sequence>MQLTAGLRKAASFRGDEIALVTPERSFSHSELLNRIARLAGAFCRFGIEAGERVAILAANGNEYIECYFAVLWAGGVVVPVNSRFSLPEMIEQVADAEPSVLVCDRNFLDSALQLSEACRCISAVIAAAPGSAGQSKLYDYEATLAEEKPCADAGRGGDDLACLFYTGGTTGRAKGVMLNHRNLWVNAVVTSLSFGFDETTVALHAGPLFHLGAGARVYTTSIMGGRHVVIPRFSPKDVLAAISQHKVTVATFVPTMLGMILQLPDLDSYDLSSLKLITYGASPMPEPVLQECLMRLPGIKFGQSYGMTELSPVATILSPADHLPSAPRHRLRSAGRPIVSAEVRIVDADDRDMKPGEVGEVVVRGPMVMAGYWKQPELTAQALRGGWMHTGDSGRFDADGYLYISDRIKDMIITGGENVYSIEVENAIAAHPEVLQCAVIGIPHAKWGEAVHAVVVRRPDAAVTEDELIAFCRSLIADYKSPRSIEFRDDPLPLSSVNKINKSVLRAPYWNDKDRRVN</sequence>
<dbReference type="Pfam" id="PF13193">
    <property type="entry name" value="AMP-binding_C"/>
    <property type="match status" value="1"/>
</dbReference>
<evidence type="ECO:0000256" key="1">
    <source>
        <dbReference type="ARBA" id="ARBA00006432"/>
    </source>
</evidence>
<evidence type="ECO:0000259" key="7">
    <source>
        <dbReference type="Pfam" id="PF13193"/>
    </source>
</evidence>
<dbReference type="InterPro" id="IPR045851">
    <property type="entry name" value="AMP-bd_C_sf"/>
</dbReference>
<comment type="catalytic activity">
    <reaction evidence="3">
        <text>3-(methylsulfanyl)propanoate + ATP + CoA = 3-(methylsulfanyl)propanoyl-CoA + AMP + diphosphate</text>
        <dbReference type="Rhea" id="RHEA:43052"/>
        <dbReference type="ChEBI" id="CHEBI:30616"/>
        <dbReference type="ChEBI" id="CHEBI:33019"/>
        <dbReference type="ChEBI" id="CHEBI:49016"/>
        <dbReference type="ChEBI" id="CHEBI:57287"/>
        <dbReference type="ChEBI" id="CHEBI:82815"/>
        <dbReference type="ChEBI" id="CHEBI:456215"/>
        <dbReference type="EC" id="6.2.1.44"/>
    </reaction>
    <physiologicalReaction direction="left-to-right" evidence="3">
        <dbReference type="Rhea" id="RHEA:43053"/>
    </physiologicalReaction>
</comment>
<dbReference type="FunFam" id="3.30.300.30:FF:000008">
    <property type="entry name" value="2,3-dihydroxybenzoate-AMP ligase"/>
    <property type="match status" value="1"/>
</dbReference>
<evidence type="ECO:0000256" key="5">
    <source>
        <dbReference type="ARBA" id="ARBA00067668"/>
    </source>
</evidence>
<dbReference type="Gene3D" id="3.40.50.12780">
    <property type="entry name" value="N-terminal domain of ligase-like"/>
    <property type="match status" value="1"/>
</dbReference>
<name>A0A323UMS8_RHOPL</name>
<proteinExistence type="inferred from homology"/>
<dbReference type="PANTHER" id="PTHR43767:SF1">
    <property type="entry name" value="NONRIBOSOMAL PEPTIDE SYNTHASE PES1 (EUROFUNG)-RELATED"/>
    <property type="match status" value="1"/>
</dbReference>
<comment type="similarity">
    <text evidence="1">Belongs to the ATP-dependent AMP-binding enzyme family.</text>
</comment>
<dbReference type="NCBIfam" id="NF004837">
    <property type="entry name" value="PRK06187.1"/>
    <property type="match status" value="1"/>
</dbReference>
<evidence type="ECO:0000259" key="6">
    <source>
        <dbReference type="Pfam" id="PF00501"/>
    </source>
</evidence>
<evidence type="ECO:0000256" key="2">
    <source>
        <dbReference type="ARBA" id="ARBA00022598"/>
    </source>
</evidence>
<feature type="domain" description="AMP-dependent synthetase/ligase" evidence="6">
    <location>
        <begin position="8"/>
        <end position="374"/>
    </location>
</feature>
<protein>
    <recommendedName>
        <fullName evidence="5">3-methylmercaptopropionyl-CoA ligase</fullName>
        <ecNumber evidence="4">6.2.1.44</ecNumber>
    </recommendedName>
</protein>
<dbReference type="InterPro" id="IPR000873">
    <property type="entry name" value="AMP-dep_synth/lig_dom"/>
</dbReference>
<evidence type="ECO:0000256" key="4">
    <source>
        <dbReference type="ARBA" id="ARBA00066616"/>
    </source>
</evidence>
<comment type="caution">
    <text evidence="8">The sequence shown here is derived from an EMBL/GenBank/DDBJ whole genome shotgun (WGS) entry which is preliminary data.</text>
</comment>
<dbReference type="OrthoDB" id="9803968at2"/>
<reference evidence="8 9" key="1">
    <citation type="submission" date="2018-06" db="EMBL/GenBank/DDBJ databases">
        <title>Draft Whole-Genome Sequence of the purple photosynthetic bacterium Rhodospeudomonas palustris XCP.</title>
        <authorList>
            <person name="Rayyan A."/>
            <person name="Meyer T.E."/>
            <person name="Kyndt J.A."/>
        </authorList>
    </citation>
    <scope>NUCLEOTIDE SEQUENCE [LARGE SCALE GENOMIC DNA]</scope>
    <source>
        <strain evidence="8 9">XCP</strain>
    </source>
</reference>